<comment type="caution">
    <text evidence="4">The sequence shown here is derived from an EMBL/GenBank/DDBJ whole genome shotgun (WGS) entry which is preliminary data.</text>
</comment>
<keyword evidence="2" id="KW-0862">Zinc</keyword>
<reference evidence="4" key="1">
    <citation type="journal article" date="2014" name="Front. Microbiol.">
        <title>High frequency of phylogenetically diverse reductive dehalogenase-homologous genes in deep subseafloor sedimentary metagenomes.</title>
        <authorList>
            <person name="Kawai M."/>
            <person name="Futagami T."/>
            <person name="Toyoda A."/>
            <person name="Takaki Y."/>
            <person name="Nishi S."/>
            <person name="Hori S."/>
            <person name="Arai W."/>
            <person name="Tsubouchi T."/>
            <person name="Morono Y."/>
            <person name="Uchiyama I."/>
            <person name="Ito T."/>
            <person name="Fujiyama A."/>
            <person name="Inagaki F."/>
            <person name="Takami H."/>
        </authorList>
    </citation>
    <scope>NUCLEOTIDE SEQUENCE</scope>
    <source>
        <strain evidence="4">Expedition CK06-06</strain>
    </source>
</reference>
<sequence length="99" mass="11687">MPDNNGEAIWGIHLPSSRLHPIPLEIRQEVEPDCTEKIKCSECQKEICRYDVHLHEGIFYCDKCFHKSFFYCAKCNHTFKNNKKVEVESYLFCKNCTNI</sequence>
<evidence type="ECO:0000256" key="1">
    <source>
        <dbReference type="ARBA" id="ARBA00022723"/>
    </source>
</evidence>
<dbReference type="EMBL" id="BARU01043503">
    <property type="protein sequence ID" value="GAH82023.1"/>
    <property type="molecule type" value="Genomic_DNA"/>
</dbReference>
<keyword evidence="1" id="KW-0479">Metal-binding</keyword>
<dbReference type="InterPro" id="IPR001781">
    <property type="entry name" value="Znf_LIM"/>
</dbReference>
<dbReference type="GO" id="GO:0046872">
    <property type="term" value="F:metal ion binding"/>
    <property type="evidence" value="ECO:0007669"/>
    <property type="project" value="UniProtKB-KW"/>
</dbReference>
<proteinExistence type="predicted"/>
<organism evidence="4">
    <name type="scientific">marine sediment metagenome</name>
    <dbReference type="NCBI Taxonomy" id="412755"/>
    <lineage>
        <taxon>unclassified sequences</taxon>
        <taxon>metagenomes</taxon>
        <taxon>ecological metagenomes</taxon>
    </lineage>
</organism>
<name>X1KIY9_9ZZZZ</name>
<evidence type="ECO:0000256" key="2">
    <source>
        <dbReference type="ARBA" id="ARBA00022833"/>
    </source>
</evidence>
<evidence type="ECO:0000259" key="3">
    <source>
        <dbReference type="PROSITE" id="PS50023"/>
    </source>
</evidence>
<dbReference type="AlphaFoldDB" id="X1KIY9"/>
<evidence type="ECO:0000313" key="4">
    <source>
        <dbReference type="EMBL" id="GAH82023.1"/>
    </source>
</evidence>
<accession>X1KIY9</accession>
<feature type="domain" description="LIM zinc-binding" evidence="3">
    <location>
        <begin position="38"/>
        <end position="99"/>
    </location>
</feature>
<protein>
    <recommendedName>
        <fullName evidence="3">LIM zinc-binding domain-containing protein</fullName>
    </recommendedName>
</protein>
<dbReference type="PROSITE" id="PS50023">
    <property type="entry name" value="LIM_DOMAIN_2"/>
    <property type="match status" value="1"/>
</dbReference>
<gene>
    <name evidence="4" type="ORF">S03H2_66593</name>
</gene>